<keyword evidence="5" id="KW-0378">Hydrolase</keyword>
<dbReference type="GO" id="GO:0005764">
    <property type="term" value="C:lysosome"/>
    <property type="evidence" value="ECO:0007669"/>
    <property type="project" value="TreeGrafter"/>
</dbReference>
<gene>
    <name evidence="14" type="ORF">GSOID_T00004574001</name>
</gene>
<protein>
    <recommendedName>
        <fullName evidence="3">Palmitoyl-protein thioesterase 1</fullName>
        <ecNumber evidence="9">3.1.2.2</ecNumber>
        <ecNumber evidence="2">3.1.2.22</ecNumber>
    </recommendedName>
    <alternativeName>
        <fullName evidence="8">Palmitoyl-protein hydrolase 1</fullName>
    </alternativeName>
</protein>
<evidence type="ECO:0000256" key="2">
    <source>
        <dbReference type="ARBA" id="ARBA00012423"/>
    </source>
</evidence>
<dbReference type="PANTHER" id="PTHR11247:SF8">
    <property type="entry name" value="PALMITOYL-PROTEIN THIOESTERASE 1"/>
    <property type="match status" value="1"/>
</dbReference>
<dbReference type="EC" id="3.1.2.22" evidence="2"/>
<dbReference type="PRINTS" id="PR00414">
    <property type="entry name" value="PPTHIESTRASE"/>
</dbReference>
<dbReference type="SUPFAM" id="SSF53474">
    <property type="entry name" value="alpha/beta-Hydrolases"/>
    <property type="match status" value="1"/>
</dbReference>
<evidence type="ECO:0000256" key="11">
    <source>
        <dbReference type="ARBA" id="ARBA00093191"/>
    </source>
</evidence>
<comment type="similarity">
    <text evidence="1">Belongs to the palmitoyl-protein thioesterase family.</text>
</comment>
<keyword evidence="4 13" id="KW-0732">Signal</keyword>
<evidence type="ECO:0000256" key="9">
    <source>
        <dbReference type="ARBA" id="ARBA00038848"/>
    </source>
</evidence>
<dbReference type="AlphaFoldDB" id="E4X8U1"/>
<dbReference type="InterPro" id="IPR029058">
    <property type="entry name" value="AB_hydrolase_fold"/>
</dbReference>
<proteinExistence type="inferred from homology"/>
<dbReference type="EC" id="3.1.2.2" evidence="9"/>
<dbReference type="Pfam" id="PF02089">
    <property type="entry name" value="Palm_thioest"/>
    <property type="match status" value="1"/>
</dbReference>
<dbReference type="Gene3D" id="3.40.50.1820">
    <property type="entry name" value="alpha/beta hydrolase"/>
    <property type="match status" value="1"/>
</dbReference>
<sequence length="287" mass="32498">MKLLSLFFVTVFGTPVVLWHGMGDNCCHSFSMGAVSKMIREKVETVNYVKSLMIGDSEASDTSNGFLMPVFQQVELACQQIQADPELQEGYHAIGFSQGGQFLRALAQTCPSPPMKNLISIGGQHQGIFGFPKCPNGSSICEYVRKMLNWGAYSSFIQSHLVQAQYWHDPLQEEEYKQYSQFIAVVNNEREFNQTFKENLEKLENLVLVKFAKDTMVVPKESSHFGYYAPGQDSDILAYNDTELFTEDRIGLKTLDTAGKVHFFTFAGDHLRFTDEEFMQNLAQFLP</sequence>
<evidence type="ECO:0000256" key="6">
    <source>
        <dbReference type="ARBA" id="ARBA00023157"/>
    </source>
</evidence>
<evidence type="ECO:0000256" key="13">
    <source>
        <dbReference type="SAM" id="SignalP"/>
    </source>
</evidence>
<evidence type="ECO:0000256" key="8">
    <source>
        <dbReference type="ARBA" id="ARBA00031934"/>
    </source>
</evidence>
<evidence type="ECO:0000256" key="4">
    <source>
        <dbReference type="ARBA" id="ARBA00022729"/>
    </source>
</evidence>
<comment type="catalytic activity">
    <reaction evidence="11">
        <text>S-hexadecanoyl-N-acetylcysteine methyl ester + H2O = N-acetylcysteine methyl ester + hexadecanoate + H(+)</text>
        <dbReference type="Rhea" id="RHEA:84103"/>
        <dbReference type="ChEBI" id="CHEBI:7896"/>
        <dbReference type="ChEBI" id="CHEBI:15377"/>
        <dbReference type="ChEBI" id="CHEBI:15378"/>
        <dbReference type="ChEBI" id="CHEBI:233604"/>
        <dbReference type="ChEBI" id="CHEBI:233605"/>
    </reaction>
</comment>
<comment type="catalytic activity">
    <reaction evidence="10">
        <text>hexadecanoyl-CoA + H2O = hexadecanoate + CoA + H(+)</text>
        <dbReference type="Rhea" id="RHEA:16645"/>
        <dbReference type="ChEBI" id="CHEBI:7896"/>
        <dbReference type="ChEBI" id="CHEBI:15377"/>
        <dbReference type="ChEBI" id="CHEBI:15378"/>
        <dbReference type="ChEBI" id="CHEBI:57287"/>
        <dbReference type="ChEBI" id="CHEBI:57379"/>
        <dbReference type="EC" id="3.1.2.2"/>
    </reaction>
    <physiologicalReaction direction="left-to-right" evidence="10">
        <dbReference type="Rhea" id="RHEA:16646"/>
    </physiologicalReaction>
</comment>
<name>E4X8U1_OIKDI</name>
<dbReference type="FunCoup" id="E4X8U1">
    <property type="interactions" value="234"/>
</dbReference>
<accession>E4X8U1</accession>
<reference evidence="14" key="1">
    <citation type="journal article" date="2010" name="Science">
        <title>Plasticity of animal genome architecture unmasked by rapid evolution of a pelagic tunicate.</title>
        <authorList>
            <person name="Denoeud F."/>
            <person name="Henriet S."/>
            <person name="Mungpakdee S."/>
            <person name="Aury J.M."/>
            <person name="Da Silva C."/>
            <person name="Brinkmann H."/>
            <person name="Mikhaleva J."/>
            <person name="Olsen L.C."/>
            <person name="Jubin C."/>
            <person name="Canestro C."/>
            <person name="Bouquet J.M."/>
            <person name="Danks G."/>
            <person name="Poulain J."/>
            <person name="Campsteijn C."/>
            <person name="Adamski M."/>
            <person name="Cross I."/>
            <person name="Yadetie F."/>
            <person name="Muffato M."/>
            <person name="Louis A."/>
            <person name="Butcher S."/>
            <person name="Tsagkogeorga G."/>
            <person name="Konrad A."/>
            <person name="Singh S."/>
            <person name="Jensen M.F."/>
            <person name="Cong E.H."/>
            <person name="Eikeseth-Otteraa H."/>
            <person name="Noel B."/>
            <person name="Anthouard V."/>
            <person name="Porcel B.M."/>
            <person name="Kachouri-Lafond R."/>
            <person name="Nishino A."/>
            <person name="Ugolini M."/>
            <person name="Chourrout P."/>
            <person name="Nishida H."/>
            <person name="Aasland R."/>
            <person name="Huzurbazar S."/>
            <person name="Westhof E."/>
            <person name="Delsuc F."/>
            <person name="Lehrach H."/>
            <person name="Reinhardt R."/>
            <person name="Weissenbach J."/>
            <person name="Roy S.W."/>
            <person name="Artiguenave F."/>
            <person name="Postlethwait J.H."/>
            <person name="Manak J.R."/>
            <person name="Thompson E.M."/>
            <person name="Jaillon O."/>
            <person name="Du Pasquier L."/>
            <person name="Boudinot P."/>
            <person name="Liberles D.A."/>
            <person name="Volff J.N."/>
            <person name="Philippe H."/>
            <person name="Lenhard B."/>
            <person name="Roest Crollius H."/>
            <person name="Wincker P."/>
            <person name="Chourrout D."/>
        </authorList>
    </citation>
    <scope>NUCLEOTIDE SEQUENCE [LARGE SCALE GENOMIC DNA]</scope>
</reference>
<organism evidence="14">
    <name type="scientific">Oikopleura dioica</name>
    <name type="common">Tunicate</name>
    <dbReference type="NCBI Taxonomy" id="34765"/>
    <lineage>
        <taxon>Eukaryota</taxon>
        <taxon>Metazoa</taxon>
        <taxon>Chordata</taxon>
        <taxon>Tunicata</taxon>
        <taxon>Appendicularia</taxon>
        <taxon>Copelata</taxon>
        <taxon>Oikopleuridae</taxon>
        <taxon>Oikopleura</taxon>
    </lineage>
</organism>
<evidence type="ECO:0000256" key="10">
    <source>
        <dbReference type="ARBA" id="ARBA00047734"/>
    </source>
</evidence>
<feature type="signal peptide" evidence="13">
    <location>
        <begin position="1"/>
        <end position="19"/>
    </location>
</feature>
<evidence type="ECO:0000313" key="14">
    <source>
        <dbReference type="EMBL" id="CBY19151.1"/>
    </source>
</evidence>
<dbReference type="InterPro" id="IPR002472">
    <property type="entry name" value="Palm_thioest"/>
</dbReference>
<dbReference type="InParanoid" id="E4X8U1"/>
<evidence type="ECO:0000313" key="15">
    <source>
        <dbReference type="Proteomes" id="UP000001307"/>
    </source>
</evidence>
<dbReference type="EMBL" id="FN653030">
    <property type="protein sequence ID" value="CBY19151.1"/>
    <property type="molecule type" value="Genomic_DNA"/>
</dbReference>
<evidence type="ECO:0000256" key="12">
    <source>
        <dbReference type="ARBA" id="ARBA00093223"/>
    </source>
</evidence>
<dbReference type="PANTHER" id="PTHR11247">
    <property type="entry name" value="PALMITOYL-PROTEIN THIOESTERASE/DOLICHYLDIPHOSPHATASE 1"/>
    <property type="match status" value="1"/>
</dbReference>
<comment type="catalytic activity">
    <reaction evidence="12">
        <text>S-hexadecanoyl-N-acetylcysteamine + H2O = N-acetylcysteamine + hexadecanoate + H(+)</text>
        <dbReference type="Rhea" id="RHEA:84099"/>
        <dbReference type="ChEBI" id="CHEBI:7896"/>
        <dbReference type="ChEBI" id="CHEBI:15377"/>
        <dbReference type="ChEBI" id="CHEBI:15378"/>
        <dbReference type="ChEBI" id="CHEBI:74410"/>
        <dbReference type="ChEBI" id="CHEBI:233601"/>
    </reaction>
</comment>
<dbReference type="Proteomes" id="UP000001307">
    <property type="component" value="Unassembled WGS sequence"/>
</dbReference>
<evidence type="ECO:0000256" key="3">
    <source>
        <dbReference type="ARBA" id="ARBA00014212"/>
    </source>
</evidence>
<dbReference type="GO" id="GO:0008474">
    <property type="term" value="F:palmitoyl-(protein) hydrolase activity"/>
    <property type="evidence" value="ECO:0007669"/>
    <property type="project" value="UniProtKB-EC"/>
</dbReference>
<feature type="chain" id="PRO_5003192737" description="Palmitoyl-protein thioesterase 1" evidence="13">
    <location>
        <begin position="20"/>
        <end position="287"/>
    </location>
</feature>
<evidence type="ECO:0000256" key="7">
    <source>
        <dbReference type="ARBA" id="ARBA00023180"/>
    </source>
</evidence>
<evidence type="ECO:0000256" key="5">
    <source>
        <dbReference type="ARBA" id="ARBA00022801"/>
    </source>
</evidence>
<dbReference type="GO" id="GO:0006898">
    <property type="term" value="P:receptor-mediated endocytosis"/>
    <property type="evidence" value="ECO:0007669"/>
    <property type="project" value="TreeGrafter"/>
</dbReference>
<dbReference type="OrthoDB" id="10263094at2759"/>
<keyword evidence="15" id="KW-1185">Reference proteome</keyword>
<keyword evidence="6" id="KW-1015">Disulfide bond</keyword>
<evidence type="ECO:0000256" key="1">
    <source>
        <dbReference type="ARBA" id="ARBA00010758"/>
    </source>
</evidence>
<keyword evidence="7" id="KW-0325">Glycoprotein</keyword>
<dbReference type="FunFam" id="3.40.50.1820:FF:000107">
    <property type="entry name" value="Palmitoyl-protein thioesterase 1"/>
    <property type="match status" value="1"/>
</dbReference>